<evidence type="ECO:0000313" key="9">
    <source>
        <dbReference type="Proteomes" id="UP000792457"/>
    </source>
</evidence>
<evidence type="ECO:0000256" key="2">
    <source>
        <dbReference type="ARBA" id="ARBA00022448"/>
    </source>
</evidence>
<dbReference type="PANTHER" id="PTHR23506:SF4">
    <property type="entry name" value="PORTABELLA"/>
    <property type="match status" value="1"/>
</dbReference>
<dbReference type="InterPro" id="IPR011701">
    <property type="entry name" value="MFS"/>
</dbReference>
<keyword evidence="9" id="KW-1185">Reference proteome</keyword>
<keyword evidence="4 7" id="KW-1133">Transmembrane helix</keyword>
<comment type="caution">
    <text evidence="8">The sequence shown here is derived from an EMBL/GenBank/DDBJ whole genome shotgun (WGS) entry which is preliminary data.</text>
</comment>
<dbReference type="FunFam" id="1.20.1250.20:FF:000401">
    <property type="entry name" value="Vesicular amine transporter"/>
    <property type="match status" value="1"/>
</dbReference>
<reference evidence="8" key="1">
    <citation type="submission" date="2013-04" db="EMBL/GenBank/DDBJ databases">
        <authorList>
            <person name="Qu J."/>
            <person name="Murali S.C."/>
            <person name="Bandaranaike D."/>
            <person name="Bellair M."/>
            <person name="Blankenburg K."/>
            <person name="Chao H."/>
            <person name="Dinh H."/>
            <person name="Doddapaneni H."/>
            <person name="Downs B."/>
            <person name="Dugan-Rocha S."/>
            <person name="Elkadiri S."/>
            <person name="Gnanaolivu R.D."/>
            <person name="Hernandez B."/>
            <person name="Javaid M."/>
            <person name="Jayaseelan J.C."/>
            <person name="Lee S."/>
            <person name="Li M."/>
            <person name="Ming W."/>
            <person name="Munidasa M."/>
            <person name="Muniz J."/>
            <person name="Nguyen L."/>
            <person name="Ongeri F."/>
            <person name="Osuji N."/>
            <person name="Pu L.-L."/>
            <person name="Puazo M."/>
            <person name="Qu C."/>
            <person name="Quiroz J."/>
            <person name="Raj R."/>
            <person name="Weissenberger G."/>
            <person name="Xin Y."/>
            <person name="Zou X."/>
            <person name="Han Y."/>
            <person name="Richards S."/>
            <person name="Worley K."/>
            <person name="Muzny D."/>
            <person name="Gibbs R."/>
        </authorList>
    </citation>
    <scope>NUCLEOTIDE SEQUENCE</scope>
    <source>
        <strain evidence="8">Sampled in the wild</strain>
    </source>
</reference>
<keyword evidence="2" id="KW-0813">Transport</keyword>
<gene>
    <name evidence="8" type="ORF">J437_LFUL004006</name>
</gene>
<dbReference type="Pfam" id="PF07690">
    <property type="entry name" value="MFS_1"/>
    <property type="match status" value="1"/>
</dbReference>
<feature type="transmembrane region" description="Helical" evidence="7">
    <location>
        <begin position="101"/>
        <end position="122"/>
    </location>
</feature>
<dbReference type="SUPFAM" id="SSF103473">
    <property type="entry name" value="MFS general substrate transporter"/>
    <property type="match status" value="1"/>
</dbReference>
<evidence type="ECO:0000256" key="5">
    <source>
        <dbReference type="ARBA" id="ARBA00023136"/>
    </source>
</evidence>
<organism evidence="8 9">
    <name type="scientific">Ladona fulva</name>
    <name type="common">Scarce chaser dragonfly</name>
    <name type="synonym">Libellula fulva</name>
    <dbReference type="NCBI Taxonomy" id="123851"/>
    <lineage>
        <taxon>Eukaryota</taxon>
        <taxon>Metazoa</taxon>
        <taxon>Ecdysozoa</taxon>
        <taxon>Arthropoda</taxon>
        <taxon>Hexapoda</taxon>
        <taxon>Insecta</taxon>
        <taxon>Pterygota</taxon>
        <taxon>Palaeoptera</taxon>
        <taxon>Odonata</taxon>
        <taxon>Epiprocta</taxon>
        <taxon>Anisoptera</taxon>
        <taxon>Libelluloidea</taxon>
        <taxon>Libellulidae</taxon>
        <taxon>Ladona</taxon>
    </lineage>
</organism>
<evidence type="ECO:0000256" key="7">
    <source>
        <dbReference type="SAM" id="Phobius"/>
    </source>
</evidence>
<evidence type="ECO:0000256" key="4">
    <source>
        <dbReference type="ARBA" id="ARBA00022989"/>
    </source>
</evidence>
<dbReference type="Proteomes" id="UP000792457">
    <property type="component" value="Unassembled WGS sequence"/>
</dbReference>
<evidence type="ECO:0000313" key="8">
    <source>
        <dbReference type="EMBL" id="KAG8224400.1"/>
    </source>
</evidence>
<evidence type="ECO:0000256" key="3">
    <source>
        <dbReference type="ARBA" id="ARBA00022692"/>
    </source>
</evidence>
<dbReference type="InterPro" id="IPR036259">
    <property type="entry name" value="MFS_trans_sf"/>
</dbReference>
<reference evidence="8" key="2">
    <citation type="submission" date="2017-10" db="EMBL/GenBank/DDBJ databases">
        <title>Ladona fulva Genome sequencing and assembly.</title>
        <authorList>
            <person name="Murali S."/>
            <person name="Richards S."/>
            <person name="Bandaranaike D."/>
            <person name="Bellair M."/>
            <person name="Blankenburg K."/>
            <person name="Chao H."/>
            <person name="Dinh H."/>
            <person name="Doddapaneni H."/>
            <person name="Dugan-Rocha S."/>
            <person name="Elkadiri S."/>
            <person name="Gnanaolivu R."/>
            <person name="Hernandez B."/>
            <person name="Skinner E."/>
            <person name="Javaid M."/>
            <person name="Lee S."/>
            <person name="Li M."/>
            <person name="Ming W."/>
            <person name="Munidasa M."/>
            <person name="Muniz J."/>
            <person name="Nguyen L."/>
            <person name="Hughes D."/>
            <person name="Osuji N."/>
            <person name="Pu L.-L."/>
            <person name="Puazo M."/>
            <person name="Qu C."/>
            <person name="Quiroz J."/>
            <person name="Raj R."/>
            <person name="Weissenberger G."/>
            <person name="Xin Y."/>
            <person name="Zou X."/>
            <person name="Han Y."/>
            <person name="Worley K."/>
            <person name="Muzny D."/>
            <person name="Gibbs R."/>
        </authorList>
    </citation>
    <scope>NUCLEOTIDE SEQUENCE</scope>
    <source>
        <strain evidence="8">Sampled in the wild</strain>
    </source>
</reference>
<evidence type="ECO:0000256" key="1">
    <source>
        <dbReference type="ARBA" id="ARBA00004141"/>
    </source>
</evidence>
<dbReference type="PANTHER" id="PTHR23506">
    <property type="entry name" value="GH10249P"/>
    <property type="match status" value="1"/>
</dbReference>
<feature type="region of interest" description="Disordered" evidence="6">
    <location>
        <begin position="208"/>
        <end position="227"/>
    </location>
</feature>
<protein>
    <submittedName>
        <fullName evidence="8">Uncharacterized protein</fullName>
    </submittedName>
</protein>
<dbReference type="EMBL" id="KZ308195">
    <property type="protein sequence ID" value="KAG8224400.1"/>
    <property type="molecule type" value="Genomic_DNA"/>
</dbReference>
<sequence length="227" mass="24779">MKDWKVLVTVGAIWISTTAMSILEPCLPIWLLDTIKPERWQIGMVFIPDSLGYLLGTNFLGGFAFTVGRWKVAIAAMILIGSSTIMLASSTNMKQLIGPHFGIGLGIGAVDSALVPFLALLVEHNIQSSHSDSSQQTSESLYAAQYASVYALQQTAVSLAYSLGPFMGGELVSLVGFPWLIRAVGIINLVYCPLLLILRQRKSNLPSEKQQYGENKEAQFKRSIKKG</sequence>
<dbReference type="GO" id="GO:0043195">
    <property type="term" value="C:terminal bouton"/>
    <property type="evidence" value="ECO:0007669"/>
    <property type="project" value="TreeGrafter"/>
</dbReference>
<keyword evidence="5 7" id="KW-0472">Membrane</keyword>
<comment type="subcellular location">
    <subcellularLocation>
        <location evidence="1">Membrane</location>
        <topology evidence="1">Multi-pass membrane protein</topology>
    </subcellularLocation>
</comment>
<name>A0A8K0JZ05_LADFU</name>
<feature type="transmembrane region" description="Helical" evidence="7">
    <location>
        <begin position="72"/>
        <end position="89"/>
    </location>
</feature>
<proteinExistence type="predicted"/>
<feature type="transmembrane region" description="Helical" evidence="7">
    <location>
        <begin position="176"/>
        <end position="198"/>
    </location>
</feature>
<evidence type="ECO:0000256" key="6">
    <source>
        <dbReference type="SAM" id="MobiDB-lite"/>
    </source>
</evidence>
<dbReference type="GO" id="GO:0015842">
    <property type="term" value="P:aminergic neurotransmitter loading into synaptic vesicle"/>
    <property type="evidence" value="ECO:0007669"/>
    <property type="project" value="TreeGrafter"/>
</dbReference>
<keyword evidence="3 7" id="KW-0812">Transmembrane</keyword>
<dbReference type="InterPro" id="IPR050930">
    <property type="entry name" value="MFS_Vesicular_Transporter"/>
</dbReference>
<dbReference type="OrthoDB" id="5086884at2759"/>
<dbReference type="AlphaFoldDB" id="A0A8K0JZ05"/>
<dbReference type="Gene3D" id="1.20.1250.20">
    <property type="entry name" value="MFS general substrate transporter like domains"/>
    <property type="match status" value="1"/>
</dbReference>
<dbReference type="GO" id="GO:0030672">
    <property type="term" value="C:synaptic vesicle membrane"/>
    <property type="evidence" value="ECO:0007669"/>
    <property type="project" value="TreeGrafter"/>
</dbReference>
<accession>A0A8K0JZ05</accession>
<feature type="transmembrane region" description="Helical" evidence="7">
    <location>
        <begin position="45"/>
        <end position="65"/>
    </location>
</feature>
<dbReference type="GO" id="GO:0005335">
    <property type="term" value="F:serotonin:sodium:chloride symporter activity"/>
    <property type="evidence" value="ECO:0007669"/>
    <property type="project" value="TreeGrafter"/>
</dbReference>